<dbReference type="AlphaFoldDB" id="A0A4U0SJX8"/>
<protein>
    <submittedName>
        <fullName evidence="2">Universal stress protein</fullName>
    </submittedName>
</protein>
<dbReference type="InterPro" id="IPR006016">
    <property type="entry name" value="UspA"/>
</dbReference>
<reference evidence="2 3" key="1">
    <citation type="submission" date="2019-04" db="EMBL/GenBank/DDBJ databases">
        <title>Streptomyces oryziradicis sp. nov., a novel actinomycete isolated from rhizosphere soil of rice (Oryza sativa L.).</title>
        <authorList>
            <person name="Li C."/>
        </authorList>
    </citation>
    <scope>NUCLEOTIDE SEQUENCE [LARGE SCALE GENOMIC DNA]</scope>
    <source>
        <strain evidence="2 3">NEAU-C40</strain>
    </source>
</reference>
<evidence type="ECO:0000313" key="3">
    <source>
        <dbReference type="Proteomes" id="UP000305778"/>
    </source>
</evidence>
<name>A0A4U0SJX8_9ACTN</name>
<dbReference type="RefSeq" id="WP_136725826.1">
    <property type="nucleotide sequence ID" value="NZ_SUMC01000022.1"/>
</dbReference>
<organism evidence="2 3">
    <name type="scientific">Actinacidiphila oryziradicis</name>
    <dbReference type="NCBI Taxonomy" id="2571141"/>
    <lineage>
        <taxon>Bacteria</taxon>
        <taxon>Bacillati</taxon>
        <taxon>Actinomycetota</taxon>
        <taxon>Actinomycetes</taxon>
        <taxon>Kitasatosporales</taxon>
        <taxon>Streptomycetaceae</taxon>
        <taxon>Actinacidiphila</taxon>
    </lineage>
</organism>
<dbReference type="SUPFAM" id="SSF52402">
    <property type="entry name" value="Adenine nucleotide alpha hydrolases-like"/>
    <property type="match status" value="1"/>
</dbReference>
<evidence type="ECO:0000313" key="2">
    <source>
        <dbReference type="EMBL" id="TKA09453.1"/>
    </source>
</evidence>
<proteinExistence type="predicted"/>
<gene>
    <name evidence="2" type="ORF">FCI23_23005</name>
</gene>
<comment type="caution">
    <text evidence="2">The sequence shown here is derived from an EMBL/GenBank/DDBJ whole genome shotgun (WGS) entry which is preliminary data.</text>
</comment>
<feature type="domain" description="UspA" evidence="1">
    <location>
        <begin position="8"/>
        <end position="118"/>
    </location>
</feature>
<accession>A0A4U0SJX8</accession>
<dbReference type="Gene3D" id="3.40.50.620">
    <property type="entry name" value="HUPs"/>
    <property type="match status" value="1"/>
</dbReference>
<sequence>MSEFTDARPIVVGVNGSLGSLTALRWAASEAHLLRVPLVVVHAWEPTAGLLAPYAPAATRRTPAEDRDRAKRVLHTALSAVLGPLAQPAVRAVLAEGPPAAVLLRHADDALLLALGRHAPADGVPPAWARWPATAWAMPSARWSPCRSPP</sequence>
<dbReference type="Pfam" id="PF00582">
    <property type="entry name" value="Usp"/>
    <property type="match status" value="1"/>
</dbReference>
<dbReference type="InterPro" id="IPR014729">
    <property type="entry name" value="Rossmann-like_a/b/a_fold"/>
</dbReference>
<dbReference type="CDD" id="cd00293">
    <property type="entry name" value="USP-like"/>
    <property type="match status" value="1"/>
</dbReference>
<dbReference type="Proteomes" id="UP000305778">
    <property type="component" value="Unassembled WGS sequence"/>
</dbReference>
<keyword evidence="3" id="KW-1185">Reference proteome</keyword>
<dbReference type="EMBL" id="SUMC01000022">
    <property type="protein sequence ID" value="TKA09453.1"/>
    <property type="molecule type" value="Genomic_DNA"/>
</dbReference>
<evidence type="ECO:0000259" key="1">
    <source>
        <dbReference type="Pfam" id="PF00582"/>
    </source>
</evidence>
<dbReference type="OrthoDB" id="4308092at2"/>